<protein>
    <recommendedName>
        <fullName evidence="3">DUF7703 domain-containing protein</fullName>
    </recommendedName>
</protein>
<feature type="region of interest" description="Disordered" evidence="1">
    <location>
        <begin position="303"/>
        <end position="327"/>
    </location>
</feature>
<sequence length="374" mass="41822">MVLPTPEQKNAPPSAEKYGTTFPIVMTMSAFMTIALYNVIELHFLLFNTFKRKWHGLYFWSLLASVWGVAMNGLAVVFETFQFAENRTGLIVIMVFLVLGWYMMVTGQSLVLYSRLHLLAVNRRIIRALLIMIIVDALVLHIPNTIAIFLVNLLPPGNAAIQSFYLTYEPLQLTIFSVQELIISGVYIFRTLKVLKASQNFRGTPAHKTLLKLIYMNIFIIAMDVTLVALQFAGYDLLQHFYKPAVYSVKLKLEFAILNQLLEVMRGPTHTSHYSSSNNRTTLTGVPNGSKFMPGFNKDDDDPTYNAFAARNKSPNNNIPLSNIEHGGVTKTTQVTIRHEPSTSNGDLQATGNLSKPRTPSETSSQVPLAKSGT</sequence>
<feature type="domain" description="DUF7703" evidence="3">
    <location>
        <begin position="25"/>
        <end position="266"/>
    </location>
</feature>
<feature type="transmembrane region" description="Helical" evidence="2">
    <location>
        <begin position="125"/>
        <end position="151"/>
    </location>
</feature>
<reference evidence="4 5" key="1">
    <citation type="submission" date="2017-10" db="EMBL/GenBank/DDBJ databases">
        <title>Comparative genomics in systemic dimorphic fungi from Ajellomycetaceae.</title>
        <authorList>
            <person name="Munoz J.F."/>
            <person name="Mcewen J.G."/>
            <person name="Clay O.K."/>
            <person name="Cuomo C.A."/>
        </authorList>
    </citation>
    <scope>NUCLEOTIDE SEQUENCE [LARGE SCALE GENOMIC DNA]</scope>
    <source>
        <strain evidence="4 5">UAMH5409</strain>
    </source>
</reference>
<keyword evidence="2" id="KW-0812">Transmembrane</keyword>
<dbReference type="Pfam" id="PF24802">
    <property type="entry name" value="DUF7703"/>
    <property type="match status" value="1"/>
</dbReference>
<evidence type="ECO:0000313" key="5">
    <source>
        <dbReference type="Proteomes" id="UP000223968"/>
    </source>
</evidence>
<feature type="transmembrane region" description="Helical" evidence="2">
    <location>
        <begin position="210"/>
        <end position="233"/>
    </location>
</feature>
<organism evidence="4 5">
    <name type="scientific">Helicocarpus griseus UAMH5409</name>
    <dbReference type="NCBI Taxonomy" id="1447875"/>
    <lineage>
        <taxon>Eukaryota</taxon>
        <taxon>Fungi</taxon>
        <taxon>Dikarya</taxon>
        <taxon>Ascomycota</taxon>
        <taxon>Pezizomycotina</taxon>
        <taxon>Eurotiomycetes</taxon>
        <taxon>Eurotiomycetidae</taxon>
        <taxon>Onygenales</taxon>
        <taxon>Ajellomycetaceae</taxon>
        <taxon>Helicocarpus</taxon>
    </lineage>
</organism>
<evidence type="ECO:0000256" key="1">
    <source>
        <dbReference type="SAM" id="MobiDB-lite"/>
    </source>
</evidence>
<feature type="region of interest" description="Disordered" evidence="1">
    <location>
        <begin position="339"/>
        <end position="374"/>
    </location>
</feature>
<feature type="transmembrane region" description="Helical" evidence="2">
    <location>
        <begin position="90"/>
        <end position="113"/>
    </location>
</feature>
<keyword evidence="5" id="KW-1185">Reference proteome</keyword>
<dbReference type="PANTHER" id="PTHR37013:SF4">
    <property type="entry name" value="INTEGRAL MEMBRANE PROTEIN"/>
    <property type="match status" value="1"/>
</dbReference>
<dbReference type="EMBL" id="PDNB01000017">
    <property type="protein sequence ID" value="PGH16428.1"/>
    <property type="molecule type" value="Genomic_DNA"/>
</dbReference>
<feature type="transmembrane region" description="Helical" evidence="2">
    <location>
        <begin position="20"/>
        <end position="45"/>
    </location>
</feature>
<evidence type="ECO:0000313" key="4">
    <source>
        <dbReference type="EMBL" id="PGH16428.1"/>
    </source>
</evidence>
<evidence type="ECO:0000259" key="3">
    <source>
        <dbReference type="Pfam" id="PF24802"/>
    </source>
</evidence>
<keyword evidence="2" id="KW-0472">Membrane</keyword>
<dbReference type="Proteomes" id="UP000223968">
    <property type="component" value="Unassembled WGS sequence"/>
</dbReference>
<dbReference type="OrthoDB" id="405906at2759"/>
<feature type="transmembrane region" description="Helical" evidence="2">
    <location>
        <begin position="57"/>
        <end position="78"/>
    </location>
</feature>
<dbReference type="PANTHER" id="PTHR37013">
    <property type="entry name" value="INTEGRAL MEMBRANE PROTEIN (AFU_ORTHOLOGUE AFUA_1G05950)-RELATED"/>
    <property type="match status" value="1"/>
</dbReference>
<dbReference type="InterPro" id="IPR056120">
    <property type="entry name" value="DUF7703"/>
</dbReference>
<dbReference type="AlphaFoldDB" id="A0A2B7Y6D2"/>
<gene>
    <name evidence="4" type="ORF">AJ79_01759</name>
</gene>
<comment type="caution">
    <text evidence="4">The sequence shown here is derived from an EMBL/GenBank/DDBJ whole genome shotgun (WGS) entry which is preliminary data.</text>
</comment>
<proteinExistence type="predicted"/>
<keyword evidence="2" id="KW-1133">Transmembrane helix</keyword>
<accession>A0A2B7Y6D2</accession>
<evidence type="ECO:0000256" key="2">
    <source>
        <dbReference type="SAM" id="Phobius"/>
    </source>
</evidence>
<name>A0A2B7Y6D2_9EURO</name>
<feature type="transmembrane region" description="Helical" evidence="2">
    <location>
        <begin position="171"/>
        <end position="189"/>
    </location>
</feature>